<reference evidence="9" key="1">
    <citation type="submission" date="2023-07" db="EMBL/GenBank/DDBJ databases">
        <authorList>
            <consortium name="AG Swart"/>
            <person name="Singh M."/>
            <person name="Singh A."/>
            <person name="Seah K."/>
            <person name="Emmerich C."/>
        </authorList>
    </citation>
    <scope>NUCLEOTIDE SEQUENCE</scope>
    <source>
        <strain evidence="9">DP1</strain>
    </source>
</reference>
<gene>
    <name evidence="9" type="ORF">ECRASSUSDP1_LOCUS15031</name>
</gene>
<dbReference type="GO" id="GO:0005777">
    <property type="term" value="C:peroxisome"/>
    <property type="evidence" value="ECO:0007669"/>
    <property type="project" value="UniProtKB-SubCell"/>
</dbReference>
<dbReference type="EMBL" id="CAMPGE010015042">
    <property type="protein sequence ID" value="CAI2373685.1"/>
    <property type="molecule type" value="Genomic_DNA"/>
</dbReference>
<dbReference type="GO" id="GO:0005739">
    <property type="term" value="C:mitochondrion"/>
    <property type="evidence" value="ECO:0007669"/>
    <property type="project" value="UniProtKB-SubCell"/>
</dbReference>
<evidence type="ECO:0000256" key="6">
    <source>
        <dbReference type="ARBA" id="ARBA00023128"/>
    </source>
</evidence>
<dbReference type="Proteomes" id="UP001295684">
    <property type="component" value="Unassembled WGS sequence"/>
</dbReference>
<dbReference type="AlphaFoldDB" id="A0AAD2CX82"/>
<keyword evidence="5" id="KW-0560">Oxidoreductase</keyword>
<comment type="similarity">
    <text evidence="3">Belongs to the short-chain dehydrogenases/reductases (SDR) family.</text>
</comment>
<evidence type="ECO:0000313" key="10">
    <source>
        <dbReference type="Proteomes" id="UP001295684"/>
    </source>
</evidence>
<protein>
    <recommendedName>
        <fullName evidence="8">Hydroxysteroid dehydrogenase-like protein 2</fullName>
    </recommendedName>
</protein>
<evidence type="ECO:0000256" key="3">
    <source>
        <dbReference type="ARBA" id="ARBA00006484"/>
    </source>
</evidence>
<dbReference type="InterPro" id="IPR036291">
    <property type="entry name" value="NAD(P)-bd_dom_sf"/>
</dbReference>
<evidence type="ECO:0000256" key="4">
    <source>
        <dbReference type="ARBA" id="ARBA00022857"/>
    </source>
</evidence>
<keyword evidence="10" id="KW-1185">Reference proteome</keyword>
<dbReference type="CDD" id="cd09762">
    <property type="entry name" value="HSDL2_SDR_c"/>
    <property type="match status" value="1"/>
</dbReference>
<comment type="caution">
    <text evidence="9">The sequence shown here is derived from an EMBL/GenBank/DDBJ whole genome shotgun (WGS) entry which is preliminary data.</text>
</comment>
<dbReference type="FunFam" id="3.40.50.720:FF:000301">
    <property type="entry name" value="Hydroxysteroid dehydrogenase like 2"/>
    <property type="match status" value="1"/>
</dbReference>
<dbReference type="Gene3D" id="3.40.50.720">
    <property type="entry name" value="NAD(P)-binding Rossmann-like Domain"/>
    <property type="match status" value="1"/>
</dbReference>
<dbReference type="InterPro" id="IPR002347">
    <property type="entry name" value="SDR_fam"/>
</dbReference>
<dbReference type="SUPFAM" id="SSF51735">
    <property type="entry name" value="NAD(P)-binding Rossmann-fold domains"/>
    <property type="match status" value="1"/>
</dbReference>
<dbReference type="PANTHER" id="PTHR42808:SF3">
    <property type="entry name" value="HYDROXYSTEROID DEHYDROGENASE-LIKE PROTEIN 2"/>
    <property type="match status" value="1"/>
</dbReference>
<evidence type="ECO:0000313" key="9">
    <source>
        <dbReference type="EMBL" id="CAI2373685.1"/>
    </source>
</evidence>
<organism evidence="9 10">
    <name type="scientific">Euplotes crassus</name>
    <dbReference type="NCBI Taxonomy" id="5936"/>
    <lineage>
        <taxon>Eukaryota</taxon>
        <taxon>Sar</taxon>
        <taxon>Alveolata</taxon>
        <taxon>Ciliophora</taxon>
        <taxon>Intramacronucleata</taxon>
        <taxon>Spirotrichea</taxon>
        <taxon>Hypotrichia</taxon>
        <taxon>Euplotida</taxon>
        <taxon>Euplotidae</taxon>
        <taxon>Moneuplotes</taxon>
    </lineage>
</organism>
<accession>A0AAD2CX82</accession>
<dbReference type="InterPro" id="IPR051935">
    <property type="entry name" value="HSDL2"/>
</dbReference>
<dbReference type="PANTHER" id="PTHR42808">
    <property type="entry name" value="HYDROXYSTEROID DEHYDROGENASE-LIKE PROTEIN 2"/>
    <property type="match status" value="1"/>
</dbReference>
<proteinExistence type="inferred from homology"/>
<comment type="subcellular location">
    <subcellularLocation>
        <location evidence="1">Mitochondrion</location>
    </subcellularLocation>
    <subcellularLocation>
        <location evidence="2">Peroxisome</location>
    </subcellularLocation>
</comment>
<keyword evidence="7" id="KW-0576">Peroxisome</keyword>
<dbReference type="GO" id="GO:0016491">
    <property type="term" value="F:oxidoreductase activity"/>
    <property type="evidence" value="ECO:0007669"/>
    <property type="project" value="UniProtKB-KW"/>
</dbReference>
<dbReference type="NCBIfam" id="NF006133">
    <property type="entry name" value="PRK08278.1"/>
    <property type="match status" value="1"/>
</dbReference>
<evidence type="ECO:0000256" key="8">
    <source>
        <dbReference type="ARBA" id="ARBA00040243"/>
    </source>
</evidence>
<sequence>MDSCQQTANRRLKMIKGHVEAQETAWVMKNIQPLDFFPKGDLKGKTLLITGASRGIGLAIGLRAAKDGANVAVAAKTTEPHPKLPGTIYTAAKEIEEAGGKSLAIKCDIRDEESVKEAIQKTVDTFGGIDILINNASAISLTTTPLTPMKKYDLMHSINTRGTYMMSKYAAEHLAKSENPHILNISPPLDMFSQNTNWFAPHVAYTMAKYGMTLCAYGMSGEFKEEGIACNTLWPRTAIATSAVKNLLGGDAVMRMSRTPEIMSDAAYIILTSDSRKTTGGFYMDDEVLASNGEDHMEKYNCIKGARNDDLAADYFS</sequence>
<evidence type="ECO:0000256" key="1">
    <source>
        <dbReference type="ARBA" id="ARBA00004173"/>
    </source>
</evidence>
<keyword evidence="4" id="KW-0521">NADP</keyword>
<evidence type="ECO:0000256" key="5">
    <source>
        <dbReference type="ARBA" id="ARBA00023002"/>
    </source>
</evidence>
<dbReference type="Pfam" id="PF00106">
    <property type="entry name" value="adh_short"/>
    <property type="match status" value="1"/>
</dbReference>
<name>A0AAD2CX82_EUPCR</name>
<keyword evidence="6" id="KW-0496">Mitochondrion</keyword>
<evidence type="ECO:0000256" key="7">
    <source>
        <dbReference type="ARBA" id="ARBA00023140"/>
    </source>
</evidence>
<evidence type="ECO:0000256" key="2">
    <source>
        <dbReference type="ARBA" id="ARBA00004275"/>
    </source>
</evidence>
<dbReference type="PRINTS" id="PR00081">
    <property type="entry name" value="GDHRDH"/>
</dbReference>